<protein>
    <submittedName>
        <fullName evidence="2">Uncharacterized protein</fullName>
    </submittedName>
</protein>
<evidence type="ECO:0000256" key="1">
    <source>
        <dbReference type="SAM" id="MobiDB-lite"/>
    </source>
</evidence>
<name>A0A428MP20_9BACT</name>
<dbReference type="AlphaFoldDB" id="A0A428MP20"/>
<comment type="caution">
    <text evidence="2">The sequence shown here is derived from an EMBL/GenBank/DDBJ whole genome shotgun (WGS) entry which is preliminary data.</text>
</comment>
<feature type="region of interest" description="Disordered" evidence="1">
    <location>
        <begin position="99"/>
        <end position="133"/>
    </location>
</feature>
<evidence type="ECO:0000313" key="3">
    <source>
        <dbReference type="Proteomes" id="UP000269669"/>
    </source>
</evidence>
<organism evidence="2 3">
    <name type="scientific">Edaphobacter aggregans</name>
    <dbReference type="NCBI Taxonomy" id="570835"/>
    <lineage>
        <taxon>Bacteria</taxon>
        <taxon>Pseudomonadati</taxon>
        <taxon>Acidobacteriota</taxon>
        <taxon>Terriglobia</taxon>
        <taxon>Terriglobales</taxon>
        <taxon>Acidobacteriaceae</taxon>
        <taxon>Edaphobacter</taxon>
    </lineage>
</organism>
<feature type="compositionally biased region" description="Basic and acidic residues" evidence="1">
    <location>
        <begin position="120"/>
        <end position="133"/>
    </location>
</feature>
<feature type="compositionally biased region" description="Basic and acidic residues" evidence="1">
    <location>
        <begin position="101"/>
        <end position="110"/>
    </location>
</feature>
<reference evidence="2 3" key="1">
    <citation type="submission" date="2018-12" db="EMBL/GenBank/DDBJ databases">
        <title>Sequencing of bacterial isolates from soil warming experiment in Harvard Forest, Massachusetts, USA.</title>
        <authorList>
            <person name="Deangelis K."/>
        </authorList>
    </citation>
    <scope>NUCLEOTIDE SEQUENCE [LARGE SCALE GENOMIC DNA]</scope>
    <source>
        <strain evidence="2 3">EB153</strain>
    </source>
</reference>
<evidence type="ECO:0000313" key="2">
    <source>
        <dbReference type="EMBL" id="RSL18620.1"/>
    </source>
</evidence>
<dbReference type="EMBL" id="RSDW01000001">
    <property type="protein sequence ID" value="RSL18620.1"/>
    <property type="molecule type" value="Genomic_DNA"/>
</dbReference>
<gene>
    <name evidence="2" type="ORF">EDE15_4210</name>
</gene>
<proteinExistence type="predicted"/>
<keyword evidence="3" id="KW-1185">Reference proteome</keyword>
<sequence>MQFVRSDRSPSSVTPIVMVFSQPQFSKRRYAGSELNRPSTFLIATKAMALAMRWYIGSLSMARVSSLPLTTELTQPARSGLPGVLFVIMVQVSAIAKRTRERFPTEKEQDYDWSQNDPAGHWEAHKDDKKKPS</sequence>
<accession>A0A428MP20</accession>
<dbReference type="Proteomes" id="UP000269669">
    <property type="component" value="Unassembled WGS sequence"/>
</dbReference>